<feature type="transmembrane region" description="Helical" evidence="7">
    <location>
        <begin position="250"/>
        <end position="271"/>
    </location>
</feature>
<keyword evidence="4 7" id="KW-1133">Transmembrane helix</keyword>
<feature type="transmembrane region" description="Helical" evidence="7">
    <location>
        <begin position="349"/>
        <end position="376"/>
    </location>
</feature>
<evidence type="ECO:0000256" key="1">
    <source>
        <dbReference type="ARBA" id="ARBA00004141"/>
    </source>
</evidence>
<feature type="transmembrane region" description="Helical" evidence="7">
    <location>
        <begin position="292"/>
        <end position="317"/>
    </location>
</feature>
<evidence type="ECO:0000256" key="7">
    <source>
        <dbReference type="SAM" id="Phobius"/>
    </source>
</evidence>
<feature type="transmembrane region" description="Helical" evidence="7">
    <location>
        <begin position="487"/>
        <end position="507"/>
    </location>
</feature>
<evidence type="ECO:0000256" key="2">
    <source>
        <dbReference type="ARBA" id="ARBA00006434"/>
    </source>
</evidence>
<dbReference type="GO" id="GO:0005886">
    <property type="term" value="C:plasma membrane"/>
    <property type="evidence" value="ECO:0007669"/>
    <property type="project" value="TreeGrafter"/>
</dbReference>
<gene>
    <name evidence="8" type="ORF">GCM10017577_36030</name>
</gene>
<accession>A0A9W6NXG4</accession>
<dbReference type="NCBIfam" id="TIGR00813">
    <property type="entry name" value="sss"/>
    <property type="match status" value="1"/>
</dbReference>
<proteinExistence type="inferred from homology"/>
<dbReference type="EMBL" id="BSFQ01000014">
    <property type="protein sequence ID" value="GLL12462.1"/>
    <property type="molecule type" value="Genomic_DNA"/>
</dbReference>
<name>A0A9W6NXG4_9PSEU</name>
<organism evidence="8 9">
    <name type="scientific">Pseudonocardia halophobica</name>
    <dbReference type="NCBI Taxonomy" id="29401"/>
    <lineage>
        <taxon>Bacteria</taxon>
        <taxon>Bacillati</taxon>
        <taxon>Actinomycetota</taxon>
        <taxon>Actinomycetes</taxon>
        <taxon>Pseudonocardiales</taxon>
        <taxon>Pseudonocardiaceae</taxon>
        <taxon>Pseudonocardia</taxon>
    </lineage>
</organism>
<dbReference type="PROSITE" id="PS50283">
    <property type="entry name" value="NA_SOLUT_SYMP_3"/>
    <property type="match status" value="1"/>
</dbReference>
<feature type="transmembrane region" description="Helical" evidence="7">
    <location>
        <begin position="164"/>
        <end position="183"/>
    </location>
</feature>
<feature type="transmembrane region" description="Helical" evidence="7">
    <location>
        <begin position="397"/>
        <end position="416"/>
    </location>
</feature>
<feature type="transmembrane region" description="Helical" evidence="7">
    <location>
        <begin position="91"/>
        <end position="113"/>
    </location>
</feature>
<keyword evidence="3 7" id="KW-0812">Transmembrane</keyword>
<feature type="transmembrane region" description="Helical" evidence="7">
    <location>
        <begin position="21"/>
        <end position="38"/>
    </location>
</feature>
<comment type="subcellular location">
    <subcellularLocation>
        <location evidence="1">Membrane</location>
        <topology evidence="1">Multi-pass membrane protein</topology>
    </subcellularLocation>
</comment>
<feature type="transmembrane region" description="Helical" evidence="7">
    <location>
        <begin position="459"/>
        <end position="481"/>
    </location>
</feature>
<feature type="transmembrane region" description="Helical" evidence="7">
    <location>
        <begin position="195"/>
        <end position="212"/>
    </location>
</feature>
<evidence type="ECO:0000256" key="3">
    <source>
        <dbReference type="ARBA" id="ARBA00022692"/>
    </source>
</evidence>
<feature type="transmembrane region" description="Helical" evidence="7">
    <location>
        <begin position="58"/>
        <end position="79"/>
    </location>
</feature>
<evidence type="ECO:0000313" key="9">
    <source>
        <dbReference type="Proteomes" id="UP001143463"/>
    </source>
</evidence>
<dbReference type="InterPro" id="IPR038377">
    <property type="entry name" value="Na/Glc_symporter_sf"/>
</dbReference>
<evidence type="ECO:0000256" key="6">
    <source>
        <dbReference type="RuleBase" id="RU362091"/>
    </source>
</evidence>
<dbReference type="Gene3D" id="1.20.1730.10">
    <property type="entry name" value="Sodium/glucose cotransporter"/>
    <property type="match status" value="1"/>
</dbReference>
<dbReference type="CDD" id="cd11478">
    <property type="entry name" value="SLC5sbd_u2"/>
    <property type="match status" value="1"/>
</dbReference>
<feature type="transmembrane region" description="Helical" evidence="7">
    <location>
        <begin position="546"/>
        <end position="562"/>
    </location>
</feature>
<protein>
    <submittedName>
        <fullName evidence="8">Solute:Na+ symporter, SSS family protein</fullName>
    </submittedName>
</protein>
<reference evidence="8" key="2">
    <citation type="submission" date="2023-01" db="EMBL/GenBank/DDBJ databases">
        <authorList>
            <person name="Sun Q."/>
            <person name="Evtushenko L."/>
        </authorList>
    </citation>
    <scope>NUCLEOTIDE SEQUENCE</scope>
    <source>
        <strain evidence="8">VKM Ac-1069</strain>
    </source>
</reference>
<dbReference type="AlphaFoldDB" id="A0A9W6NXG4"/>
<evidence type="ECO:0000256" key="5">
    <source>
        <dbReference type="ARBA" id="ARBA00023136"/>
    </source>
</evidence>
<dbReference type="InterPro" id="IPR001734">
    <property type="entry name" value="Na/solute_symporter"/>
</dbReference>
<dbReference type="RefSeq" id="WP_037048130.1">
    <property type="nucleotide sequence ID" value="NZ_BAAAUZ010000029.1"/>
</dbReference>
<reference evidence="8" key="1">
    <citation type="journal article" date="2014" name="Int. J. Syst. Evol. Microbiol.">
        <title>Complete genome sequence of Corynebacterium casei LMG S-19264T (=DSM 44701T), isolated from a smear-ripened cheese.</title>
        <authorList>
            <consortium name="US DOE Joint Genome Institute (JGI-PGF)"/>
            <person name="Walter F."/>
            <person name="Albersmeier A."/>
            <person name="Kalinowski J."/>
            <person name="Ruckert C."/>
        </authorList>
    </citation>
    <scope>NUCLEOTIDE SEQUENCE</scope>
    <source>
        <strain evidence="8">VKM Ac-1069</strain>
    </source>
</reference>
<feature type="transmembrane region" description="Helical" evidence="7">
    <location>
        <begin position="428"/>
        <end position="447"/>
    </location>
</feature>
<dbReference type="Pfam" id="PF00474">
    <property type="entry name" value="SSF"/>
    <property type="match status" value="1"/>
</dbReference>
<keyword evidence="9" id="KW-1185">Reference proteome</keyword>
<comment type="caution">
    <text evidence="8">The sequence shown here is derived from an EMBL/GenBank/DDBJ whole genome shotgun (WGS) entry which is preliminary data.</text>
</comment>
<dbReference type="PANTHER" id="PTHR11819">
    <property type="entry name" value="SOLUTE CARRIER FAMILY 5"/>
    <property type="match status" value="1"/>
</dbReference>
<feature type="transmembrane region" description="Helical" evidence="7">
    <location>
        <begin position="134"/>
        <end position="158"/>
    </location>
</feature>
<comment type="similarity">
    <text evidence="2 6">Belongs to the sodium:solute symporter (SSF) (TC 2.A.21) family.</text>
</comment>
<evidence type="ECO:0000313" key="8">
    <source>
        <dbReference type="EMBL" id="GLL12462.1"/>
    </source>
</evidence>
<dbReference type="Proteomes" id="UP001143463">
    <property type="component" value="Unassembled WGS sequence"/>
</dbReference>
<sequence>MTTILAQAQTDLRLDATVLDYLLVAFYFLLVLGIGYAARRSVSSSLDFLLSGRSMPAWVTGLAFISANLGALELIGMVANGAQYGIPTVHYYWIGAIPAMVFLALVMMPFYYGSKARSVPEFLYKRFNRTTQRVQAVIFALSSVLIAGVNLFSLGLLLEALLGWSLAVAIPVAAVIVLAYITLGGLSAAIYSEVLQFFVILALLIPMTIAGLNRVGGWDGLTQAVAGGPGGPEELSSWPGTTLTEIENPVWSVIGIVFGLGFVLSFGYWTTNFAEVQRALSAKSMSAAKRTPLIGAYPKALIPLVIIIPGMIAAVLVPQLQTLKAGGQTDVTYNNALSLLMKEVLPNGILGVAIAGLLAAFMAGMAANISSFNTVFTYDIWQDWVKPGKPDRYYLQVGRWITVIGCVLAIATAFIASGSGNIMDYLQSLFSFFNAPLFAIFILGLFWRRMTGTSAWIGLLAGTAAAVIVNILTTTGVLSLSSQAGSFVGASAAFIVGVLVAMGVSLVSTPKPASELTGLVWSLTTKEERVHSAEGDDAGWYRSPPVLAVGVLVLTAILYIIFW</sequence>
<dbReference type="GO" id="GO:0005412">
    <property type="term" value="F:D-glucose:sodium symporter activity"/>
    <property type="evidence" value="ECO:0007669"/>
    <property type="project" value="TreeGrafter"/>
</dbReference>
<keyword evidence="5 7" id="KW-0472">Membrane</keyword>
<evidence type="ECO:0000256" key="4">
    <source>
        <dbReference type="ARBA" id="ARBA00022989"/>
    </source>
</evidence>
<dbReference type="PANTHER" id="PTHR11819:SF195">
    <property type="entry name" value="SODIUM_GLUCOSE COTRANSPORTER 4"/>
    <property type="match status" value="1"/>
</dbReference>